<gene>
    <name evidence="3" type="ORF">SAMN05421580_11253</name>
</gene>
<proteinExistence type="inferred from homology"/>
<dbReference type="GO" id="GO:0003964">
    <property type="term" value="F:RNA-directed DNA polymerase activity"/>
    <property type="evidence" value="ECO:0007669"/>
    <property type="project" value="UniProtKB-KW"/>
</dbReference>
<evidence type="ECO:0000256" key="1">
    <source>
        <dbReference type="ARBA" id="ARBA00034120"/>
    </source>
</evidence>
<name>A0A1N7Q0I4_9RHOB</name>
<dbReference type="SUPFAM" id="SSF56672">
    <property type="entry name" value="DNA/RNA polymerases"/>
    <property type="match status" value="1"/>
</dbReference>
<dbReference type="PANTHER" id="PTHR34047:SF8">
    <property type="entry name" value="PROTEIN YKFC"/>
    <property type="match status" value="1"/>
</dbReference>
<accession>A0A1N7Q0I4</accession>
<dbReference type="InterPro" id="IPR043502">
    <property type="entry name" value="DNA/RNA_pol_sf"/>
</dbReference>
<sequence>MAKTYKNIFERMTTFEALHRAYGRVVKGRRHQMDVIRFEASLESNLIEIQNSLLWKSYQTGPYRNFKVFEPKERDIAALPIKDRIVQHALVEAIDPIWAARFIFDTYACRPGKGTHAGADRAQAFLRATLREHGQVFVLKADIAKYFPSICHDVLKRLMRRRIACDDTLWLIDNIIDSTAEAGDPLPRGIPIGNLTSQLFANIYLHELDEFVKFDLRETQYLRYMDDFAIVGHDKAHLHVVRRDIEDFLHARLGLRCNHKTQIFPVSLSNGRALDFLGYRIWPTHRKIRKDSAGRMRRKMKRMARLYHEGKMTWDQVHQVIMSWIGHAGHASTYKLRTRVLCDVPFVPPPLAVSYSAPVSTGPDAGPAKVCGGRI</sequence>
<evidence type="ECO:0000313" key="4">
    <source>
        <dbReference type="Proteomes" id="UP000186221"/>
    </source>
</evidence>
<dbReference type="CDD" id="cd01646">
    <property type="entry name" value="RT_Bac_retron_I"/>
    <property type="match status" value="1"/>
</dbReference>
<dbReference type="InterPro" id="IPR000477">
    <property type="entry name" value="RT_dom"/>
</dbReference>
<reference evidence="4" key="1">
    <citation type="submission" date="2017-01" db="EMBL/GenBank/DDBJ databases">
        <authorList>
            <person name="Varghese N."/>
            <person name="Submissions S."/>
        </authorList>
    </citation>
    <scope>NUCLEOTIDE SEQUENCE [LARGE SCALE GENOMIC DNA]</scope>
    <source>
        <strain evidence="4">DSM 19945</strain>
    </source>
</reference>
<organism evidence="3 4">
    <name type="scientific">Rhodobacter aestuarii</name>
    <dbReference type="NCBI Taxonomy" id="453582"/>
    <lineage>
        <taxon>Bacteria</taxon>
        <taxon>Pseudomonadati</taxon>
        <taxon>Pseudomonadota</taxon>
        <taxon>Alphaproteobacteria</taxon>
        <taxon>Rhodobacterales</taxon>
        <taxon>Rhodobacter group</taxon>
        <taxon>Rhodobacter</taxon>
    </lineage>
</organism>
<dbReference type="RefSeq" id="WP_083952291.1">
    <property type="nucleotide sequence ID" value="NZ_FTOG01000012.1"/>
</dbReference>
<keyword evidence="3" id="KW-0695">RNA-directed DNA polymerase</keyword>
<keyword evidence="3" id="KW-0808">Transferase</keyword>
<evidence type="ECO:0000259" key="2">
    <source>
        <dbReference type="PROSITE" id="PS50878"/>
    </source>
</evidence>
<feature type="domain" description="Reverse transcriptase" evidence="2">
    <location>
        <begin position="1"/>
        <end position="281"/>
    </location>
</feature>
<dbReference type="STRING" id="453582.SAMN05421580_11253"/>
<dbReference type="InterPro" id="IPR051083">
    <property type="entry name" value="GrpII_Intron_Splice-Mob/Def"/>
</dbReference>
<dbReference type="PROSITE" id="PS50878">
    <property type="entry name" value="RT_POL"/>
    <property type="match status" value="1"/>
</dbReference>
<keyword evidence="3" id="KW-0548">Nucleotidyltransferase</keyword>
<evidence type="ECO:0000313" key="3">
    <source>
        <dbReference type="EMBL" id="SIT16393.1"/>
    </source>
</evidence>
<keyword evidence="4" id="KW-1185">Reference proteome</keyword>
<dbReference type="AlphaFoldDB" id="A0A1N7Q0I4"/>
<comment type="similarity">
    <text evidence="1">Belongs to the bacterial reverse transcriptase family.</text>
</comment>
<dbReference type="Pfam" id="PF00078">
    <property type="entry name" value="RVT_1"/>
    <property type="match status" value="1"/>
</dbReference>
<dbReference type="OrthoDB" id="9793236at2"/>
<dbReference type="EMBL" id="FTOG01000012">
    <property type="protein sequence ID" value="SIT16393.1"/>
    <property type="molecule type" value="Genomic_DNA"/>
</dbReference>
<protein>
    <submittedName>
        <fullName evidence="3">Reverse transcriptase (RNA-dependent DNA polymerase)</fullName>
    </submittedName>
</protein>
<dbReference type="PANTHER" id="PTHR34047">
    <property type="entry name" value="NUCLEAR INTRON MATURASE 1, MITOCHONDRIAL-RELATED"/>
    <property type="match status" value="1"/>
</dbReference>
<dbReference type="Proteomes" id="UP000186221">
    <property type="component" value="Unassembled WGS sequence"/>
</dbReference>